<dbReference type="InterPro" id="IPR004846">
    <property type="entry name" value="T2SS/T3SS_dom"/>
</dbReference>
<dbReference type="PANTHER" id="PTHR30604">
    <property type="entry name" value="PROTEIN TRANSPORT PROTEIN HOFQ"/>
    <property type="match status" value="1"/>
</dbReference>
<sequence>MAGILVAGLLAACTPSSGTQEIKDSERDVDVNRIERIYLEREGETTSLVVLAKEHLAYTAVKEQDPAGLRLYFPDTILTSDALPEKRSGGAVLSFSADTISETETRLVLVLREDLPYEVKPEGEAGIRILLAGLGEKEKKSSGWDIQGKNSSDGVLLSSESREKKAGQRPELVDVRAHVVETGVRLEILASDTLKDVHAFTVENPPRIVLDIAGLSSPFKGEQRLGVDSSWVRSVRHYGYADKVRVVLDTPEESLHAYEARSVPGGYEVFVASSRSAAGEKKREVQRGSAVIKDIGFTALPEGRSQIFIETDRPVIHEVISESQTRLRLSLDNTRLPEHHERPLVTTRFESALDQVVPKSGPGNKTTFVMDMREPVAYVLNPSGNRIELRFEASSIGPRPIEGSFEAKGSSGDTGRPIATGSFVVAASSEVMKEEKKVSPSPARDSRQSGSASSGKVFTGTPISIDFYETDIRNVFRILQHVSGQNFAIDSDVAGRVTMSLEHPVPWDQILDLVLRMNGLGMVEEGSIIRVAAMTTLRREEGLRQEVLRARQENERRESDLAPLMTEYILINYSNVSSEVIPHVQNILTERGRVSADARNNQLIITDTAEAIANAKTIISRIDKITPQVVIEARIVEASDEFARALGAEWQASTGGSDRNPYATVPSGTLGGQYGYNVSLNTPTGAGNIGLHFARIAGTQLALNARLNLSEQRGETKIVSSPRIVTLDNKTATINQGYEYPYTTRNSDGDVVTEFKNVDLKLEVTPHVTADNRVAMRVNIDKNDIYVMTDDGPALQTKKVETELLVNDGDTIVIGGVVQTRSSHSNNRIPFFHRIPLIGWLFESVNRTENKSELLIFLTPRIVQLENTREL</sequence>
<evidence type="ECO:0000259" key="11">
    <source>
        <dbReference type="SMART" id="SM00965"/>
    </source>
</evidence>
<evidence type="ECO:0000256" key="2">
    <source>
        <dbReference type="ARBA" id="ARBA00022448"/>
    </source>
</evidence>
<comment type="subcellular location">
    <subcellularLocation>
        <location evidence="9">Cell outer membrane</location>
    </subcellularLocation>
    <subcellularLocation>
        <location evidence="1">Membrane</location>
    </subcellularLocation>
</comment>
<dbReference type="InterPro" id="IPR011662">
    <property type="entry name" value="Secretin/TonB_short_N"/>
</dbReference>
<dbReference type="InterPro" id="IPR051808">
    <property type="entry name" value="Type_IV_pilus_biogenesis"/>
</dbReference>
<dbReference type="InterPro" id="IPR013355">
    <property type="entry name" value="Pilus_4_PilQ"/>
</dbReference>
<keyword evidence="4" id="KW-0732">Signal</keyword>
<dbReference type="Gene3D" id="3.30.1370.130">
    <property type="match status" value="1"/>
</dbReference>
<keyword evidence="7" id="KW-0998">Cell outer membrane</keyword>
<dbReference type="PANTHER" id="PTHR30604:SF1">
    <property type="entry name" value="DNA UTILIZATION PROTEIN HOFQ"/>
    <property type="match status" value="1"/>
</dbReference>
<name>A0ABT3NBA2_9BACT</name>
<keyword evidence="2 9" id="KW-0813">Transport</keyword>
<evidence type="ECO:0000256" key="8">
    <source>
        <dbReference type="RuleBase" id="RU004003"/>
    </source>
</evidence>
<dbReference type="InterPro" id="IPR001775">
    <property type="entry name" value="GspD/PilQ"/>
</dbReference>
<evidence type="ECO:0000256" key="6">
    <source>
        <dbReference type="ARBA" id="ARBA00023136"/>
    </source>
</evidence>
<comment type="caution">
    <text evidence="12">The sequence shown here is derived from an EMBL/GenBank/DDBJ whole genome shotgun (WGS) entry which is preliminary data.</text>
</comment>
<keyword evidence="6" id="KW-0472">Membrane</keyword>
<dbReference type="Pfam" id="PF11741">
    <property type="entry name" value="AMIN"/>
    <property type="match status" value="2"/>
</dbReference>
<proteinExistence type="inferred from homology"/>
<dbReference type="Pfam" id="PF00263">
    <property type="entry name" value="Secretin"/>
    <property type="match status" value="1"/>
</dbReference>
<protein>
    <submittedName>
        <fullName evidence="12">Type IV pilus secretin PilQ</fullName>
    </submittedName>
</protein>
<evidence type="ECO:0000256" key="5">
    <source>
        <dbReference type="ARBA" id="ARBA00022927"/>
    </source>
</evidence>
<dbReference type="InterPro" id="IPR005644">
    <property type="entry name" value="NolW-like"/>
</dbReference>
<keyword evidence="13" id="KW-1185">Reference proteome</keyword>
<feature type="region of interest" description="Disordered" evidence="10">
    <location>
        <begin position="434"/>
        <end position="456"/>
    </location>
</feature>
<evidence type="ECO:0000256" key="7">
    <source>
        <dbReference type="ARBA" id="ARBA00023237"/>
    </source>
</evidence>
<organism evidence="12 13">
    <name type="scientific">Desulfobotulus pelophilus</name>
    <dbReference type="NCBI Taxonomy" id="2823377"/>
    <lineage>
        <taxon>Bacteria</taxon>
        <taxon>Pseudomonadati</taxon>
        <taxon>Thermodesulfobacteriota</taxon>
        <taxon>Desulfobacteria</taxon>
        <taxon>Desulfobacterales</taxon>
        <taxon>Desulfobacteraceae</taxon>
        <taxon>Desulfobotulus</taxon>
    </lineage>
</organism>
<dbReference type="Pfam" id="PF03958">
    <property type="entry name" value="Secretin_N"/>
    <property type="match status" value="1"/>
</dbReference>
<evidence type="ECO:0000256" key="10">
    <source>
        <dbReference type="SAM" id="MobiDB-lite"/>
    </source>
</evidence>
<evidence type="ECO:0000256" key="1">
    <source>
        <dbReference type="ARBA" id="ARBA00004370"/>
    </source>
</evidence>
<evidence type="ECO:0000256" key="3">
    <source>
        <dbReference type="ARBA" id="ARBA00022692"/>
    </source>
</evidence>
<dbReference type="Gene3D" id="2.60.40.3500">
    <property type="match status" value="1"/>
</dbReference>
<evidence type="ECO:0000256" key="4">
    <source>
        <dbReference type="ARBA" id="ARBA00022729"/>
    </source>
</evidence>
<feature type="region of interest" description="Disordered" evidence="10">
    <location>
        <begin position="141"/>
        <end position="163"/>
    </location>
</feature>
<accession>A0ABT3NBA2</accession>
<evidence type="ECO:0000313" key="12">
    <source>
        <dbReference type="EMBL" id="MCW7754747.1"/>
    </source>
</evidence>
<dbReference type="InterPro" id="IPR038591">
    <property type="entry name" value="NolW-like_sf"/>
</dbReference>
<dbReference type="InterPro" id="IPR049371">
    <property type="entry name" value="GspD-like_N0"/>
</dbReference>
<dbReference type="Pfam" id="PF21305">
    <property type="entry name" value="type_II_gspD_N0"/>
    <property type="match status" value="1"/>
</dbReference>
<reference evidence="12 13" key="1">
    <citation type="submission" date="2022-11" db="EMBL/GenBank/DDBJ databases">
        <title>Desulfobotulus tamanensis H1 sp. nov. - anaerobic, alkaliphilic, sulphate reducing bacterium isolated from terrestrial mud volcano.</title>
        <authorList>
            <person name="Frolova A."/>
            <person name="Merkel A.Y."/>
            <person name="Slobodkin A.I."/>
        </authorList>
    </citation>
    <scope>NUCLEOTIDE SEQUENCE [LARGE SCALE GENOMIC DNA]</scope>
    <source>
        <strain evidence="12 13">H1</strain>
    </source>
</reference>
<dbReference type="Gene3D" id="3.30.1370.120">
    <property type="match status" value="1"/>
</dbReference>
<dbReference type="EMBL" id="JAPFPW010000015">
    <property type="protein sequence ID" value="MCW7754747.1"/>
    <property type="molecule type" value="Genomic_DNA"/>
</dbReference>
<dbReference type="InterPro" id="IPR021731">
    <property type="entry name" value="AMIN_dom"/>
</dbReference>
<dbReference type="Proteomes" id="UP001209681">
    <property type="component" value="Unassembled WGS sequence"/>
</dbReference>
<dbReference type="NCBIfam" id="TIGR02515">
    <property type="entry name" value="IV_pilus_PilQ"/>
    <property type="match status" value="1"/>
</dbReference>
<dbReference type="PRINTS" id="PR00811">
    <property type="entry name" value="BCTERIALGSPD"/>
</dbReference>
<comment type="similarity">
    <text evidence="8">Belongs to the bacterial secretin family.</text>
</comment>
<dbReference type="SMART" id="SM00965">
    <property type="entry name" value="STN"/>
    <property type="match status" value="1"/>
</dbReference>
<dbReference type="RefSeq" id="WP_265425660.1">
    <property type="nucleotide sequence ID" value="NZ_JAPFPW010000015.1"/>
</dbReference>
<keyword evidence="5" id="KW-0653">Protein transport</keyword>
<gene>
    <name evidence="12" type="primary">pilQ</name>
    <name evidence="12" type="ORF">OOT00_12220</name>
</gene>
<evidence type="ECO:0000256" key="9">
    <source>
        <dbReference type="RuleBase" id="RU004004"/>
    </source>
</evidence>
<keyword evidence="3" id="KW-0812">Transmembrane</keyword>
<evidence type="ECO:0000313" key="13">
    <source>
        <dbReference type="Proteomes" id="UP001209681"/>
    </source>
</evidence>
<feature type="domain" description="Secretin/TonB short N-terminal" evidence="11">
    <location>
        <begin position="485"/>
        <end position="534"/>
    </location>
</feature>